<evidence type="ECO:0000313" key="8">
    <source>
        <dbReference type="Proteomes" id="UP001597083"/>
    </source>
</evidence>
<dbReference type="PANTHER" id="PTHR23508">
    <property type="entry name" value="CARBOXYLIC ACID TRANSPORTER PROTEIN HOMOLOG"/>
    <property type="match status" value="1"/>
</dbReference>
<feature type="non-terminal residue" evidence="7">
    <location>
        <position position="130"/>
    </location>
</feature>
<evidence type="ECO:0000256" key="5">
    <source>
        <dbReference type="SAM" id="Phobius"/>
    </source>
</evidence>
<comment type="subcellular location">
    <subcellularLocation>
        <location evidence="1">Cell membrane</location>
        <topology evidence="1">Multi-pass membrane protein</topology>
    </subcellularLocation>
</comment>
<dbReference type="SUPFAM" id="SSF103473">
    <property type="entry name" value="MFS general substrate transporter"/>
    <property type="match status" value="1"/>
</dbReference>
<sequence>MATRTHPARAWVAPLCWIAVLLDGFDMVVLGTVLPVLLREDIWGMTPGMGSAISTAGLVGMTIGALTIGAITDVIGRRKAMIIAVTSFSVFTALCALAPSAMIFGLLRFLAGIGLGGCMPTAITLVGEYA</sequence>
<evidence type="ECO:0000256" key="1">
    <source>
        <dbReference type="ARBA" id="ARBA00004651"/>
    </source>
</evidence>
<keyword evidence="2 5" id="KW-0812">Transmembrane</keyword>
<evidence type="ECO:0000313" key="7">
    <source>
        <dbReference type="EMBL" id="MFD0854165.1"/>
    </source>
</evidence>
<dbReference type="PANTHER" id="PTHR23508:SF10">
    <property type="entry name" value="CARBOXYLIC ACID TRANSPORTER PROTEIN HOMOLOG"/>
    <property type="match status" value="1"/>
</dbReference>
<keyword evidence="8" id="KW-1185">Reference proteome</keyword>
<dbReference type="Proteomes" id="UP001597083">
    <property type="component" value="Unassembled WGS sequence"/>
</dbReference>
<feature type="transmembrane region" description="Helical" evidence="5">
    <location>
        <begin position="12"/>
        <end position="37"/>
    </location>
</feature>
<dbReference type="InterPro" id="IPR020846">
    <property type="entry name" value="MFS_dom"/>
</dbReference>
<reference evidence="8" key="1">
    <citation type="journal article" date="2019" name="Int. J. Syst. Evol. Microbiol.">
        <title>The Global Catalogue of Microorganisms (GCM) 10K type strain sequencing project: providing services to taxonomists for standard genome sequencing and annotation.</title>
        <authorList>
            <consortium name="The Broad Institute Genomics Platform"/>
            <consortium name="The Broad Institute Genome Sequencing Center for Infectious Disease"/>
            <person name="Wu L."/>
            <person name="Ma J."/>
        </authorList>
    </citation>
    <scope>NUCLEOTIDE SEQUENCE [LARGE SCALE GENOMIC DNA]</scope>
    <source>
        <strain evidence="8">JCM 31696</strain>
    </source>
</reference>
<dbReference type="EMBL" id="JBHTIR010002737">
    <property type="protein sequence ID" value="MFD0854165.1"/>
    <property type="molecule type" value="Genomic_DNA"/>
</dbReference>
<evidence type="ECO:0000256" key="2">
    <source>
        <dbReference type="ARBA" id="ARBA00022692"/>
    </source>
</evidence>
<accession>A0ABW3CI44</accession>
<dbReference type="PROSITE" id="PS50850">
    <property type="entry name" value="MFS"/>
    <property type="match status" value="1"/>
</dbReference>
<feature type="domain" description="Major facilitator superfamily (MFS) profile" evidence="6">
    <location>
        <begin position="12"/>
        <end position="130"/>
    </location>
</feature>
<dbReference type="Pfam" id="PF07690">
    <property type="entry name" value="MFS_1"/>
    <property type="match status" value="1"/>
</dbReference>
<protein>
    <submittedName>
        <fullName evidence="7">MFS transporter</fullName>
    </submittedName>
</protein>
<evidence type="ECO:0000256" key="4">
    <source>
        <dbReference type="ARBA" id="ARBA00023136"/>
    </source>
</evidence>
<dbReference type="InterPro" id="IPR011701">
    <property type="entry name" value="MFS"/>
</dbReference>
<proteinExistence type="predicted"/>
<comment type="caution">
    <text evidence="7">The sequence shown here is derived from an EMBL/GenBank/DDBJ whole genome shotgun (WGS) entry which is preliminary data.</text>
</comment>
<keyword evidence="3 5" id="KW-1133">Transmembrane helix</keyword>
<keyword evidence="4 5" id="KW-0472">Membrane</keyword>
<organism evidence="7 8">
    <name type="scientific">Actinomadura adrarensis</name>
    <dbReference type="NCBI Taxonomy" id="1819600"/>
    <lineage>
        <taxon>Bacteria</taxon>
        <taxon>Bacillati</taxon>
        <taxon>Actinomycetota</taxon>
        <taxon>Actinomycetes</taxon>
        <taxon>Streptosporangiales</taxon>
        <taxon>Thermomonosporaceae</taxon>
        <taxon>Actinomadura</taxon>
    </lineage>
</organism>
<evidence type="ECO:0000259" key="6">
    <source>
        <dbReference type="PROSITE" id="PS50850"/>
    </source>
</evidence>
<name>A0ABW3CI44_9ACTN</name>
<dbReference type="InterPro" id="IPR036259">
    <property type="entry name" value="MFS_trans_sf"/>
</dbReference>
<feature type="transmembrane region" description="Helical" evidence="5">
    <location>
        <begin position="80"/>
        <end position="103"/>
    </location>
</feature>
<dbReference type="Gene3D" id="1.20.1250.20">
    <property type="entry name" value="MFS general substrate transporter like domains"/>
    <property type="match status" value="1"/>
</dbReference>
<feature type="transmembrane region" description="Helical" evidence="5">
    <location>
        <begin position="49"/>
        <end position="68"/>
    </location>
</feature>
<gene>
    <name evidence="7" type="ORF">ACFQ07_18150</name>
</gene>
<evidence type="ECO:0000256" key="3">
    <source>
        <dbReference type="ARBA" id="ARBA00022989"/>
    </source>
</evidence>